<dbReference type="InterPro" id="IPR013766">
    <property type="entry name" value="Thioredoxin_domain"/>
</dbReference>
<organism evidence="5 6">
    <name type="scientific">Bursaphelenchus xylophilus</name>
    <name type="common">Pinewood nematode worm</name>
    <name type="synonym">Aphelenchoides xylophilus</name>
    <dbReference type="NCBI Taxonomy" id="6326"/>
    <lineage>
        <taxon>Eukaryota</taxon>
        <taxon>Metazoa</taxon>
        <taxon>Ecdysozoa</taxon>
        <taxon>Nematoda</taxon>
        <taxon>Chromadorea</taxon>
        <taxon>Rhabditida</taxon>
        <taxon>Tylenchina</taxon>
        <taxon>Tylenchomorpha</taxon>
        <taxon>Aphelenchoidea</taxon>
        <taxon>Aphelenchoididae</taxon>
        <taxon>Bursaphelenchus</taxon>
    </lineage>
</organism>
<gene>
    <name evidence="5" type="ORF">BXYJ_LOCUS2598</name>
</gene>
<comment type="similarity">
    <text evidence="2">Belongs to the thioredoxin family.</text>
</comment>
<dbReference type="PANTHER" id="PTHR46115">
    <property type="entry name" value="THIOREDOXIN-LIKE PROTEIN 1"/>
    <property type="match status" value="1"/>
</dbReference>
<dbReference type="InterPro" id="IPR036249">
    <property type="entry name" value="Thioredoxin-like_sf"/>
</dbReference>
<name>A0A7I8XPF3_BURXY</name>
<dbReference type="Pfam" id="PF00085">
    <property type="entry name" value="Thioredoxin"/>
    <property type="match status" value="1"/>
</dbReference>
<dbReference type="AlphaFoldDB" id="A0A7I8XPF3"/>
<dbReference type="OrthoDB" id="2121326at2759"/>
<dbReference type="PROSITE" id="PS00194">
    <property type="entry name" value="THIOREDOXIN_1"/>
    <property type="match status" value="1"/>
</dbReference>
<dbReference type="InterPro" id="IPR017937">
    <property type="entry name" value="Thioredoxin_CS"/>
</dbReference>
<dbReference type="PRINTS" id="PR00421">
    <property type="entry name" value="THIOREDOXIN"/>
</dbReference>
<proteinExistence type="inferred from homology"/>
<evidence type="ECO:0000256" key="1">
    <source>
        <dbReference type="ARBA" id="ARBA00023157"/>
    </source>
</evidence>
<dbReference type="CDD" id="cd02947">
    <property type="entry name" value="TRX_family"/>
    <property type="match status" value="1"/>
</dbReference>
<dbReference type="Proteomes" id="UP000659654">
    <property type="component" value="Unassembled WGS sequence"/>
</dbReference>
<dbReference type="EMBL" id="CAJFCV020000001">
    <property type="protein sequence ID" value="CAG9089140.1"/>
    <property type="molecule type" value="Genomic_DNA"/>
</dbReference>
<evidence type="ECO:0000259" key="4">
    <source>
        <dbReference type="PROSITE" id="PS51352"/>
    </source>
</evidence>
<feature type="domain" description="Thioredoxin" evidence="4">
    <location>
        <begin position="1"/>
        <end position="107"/>
    </location>
</feature>
<dbReference type="EMBL" id="CAJFDI010000001">
    <property type="protein sequence ID" value="CAD5211792.1"/>
    <property type="molecule type" value="Genomic_DNA"/>
</dbReference>
<feature type="disulfide bond" description="Redox-active" evidence="3">
    <location>
        <begin position="33"/>
        <end position="36"/>
    </location>
</feature>
<keyword evidence="6" id="KW-1185">Reference proteome</keyword>
<sequence length="107" mass="12303">MPVTEIDSKEQLQKILEEAGDGLVVVKFFATWCGPCRMMAPKFLKLSNEYTGVTCVEIDVDEQEELVQAYDVNVMPTFVFVKKGQENFILEGNNFEELKKNFEERSK</sequence>
<evidence type="ECO:0000313" key="5">
    <source>
        <dbReference type="EMBL" id="CAD5211792.1"/>
    </source>
</evidence>
<evidence type="ECO:0000256" key="3">
    <source>
        <dbReference type="PIRSR" id="PIRSR000077-4"/>
    </source>
</evidence>
<dbReference type="PROSITE" id="PS51352">
    <property type="entry name" value="THIOREDOXIN_2"/>
    <property type="match status" value="1"/>
</dbReference>
<keyword evidence="1 3" id="KW-1015">Disulfide bond</keyword>
<dbReference type="GO" id="GO:0015035">
    <property type="term" value="F:protein-disulfide reductase activity"/>
    <property type="evidence" value="ECO:0007669"/>
    <property type="project" value="InterPro"/>
</dbReference>
<keyword evidence="3" id="KW-0676">Redox-active center</keyword>
<evidence type="ECO:0000256" key="2">
    <source>
        <dbReference type="PIRNR" id="PIRNR000077"/>
    </source>
</evidence>
<dbReference type="Proteomes" id="UP000582659">
    <property type="component" value="Unassembled WGS sequence"/>
</dbReference>
<dbReference type="PIRSF" id="PIRSF000077">
    <property type="entry name" value="Thioredoxin"/>
    <property type="match status" value="1"/>
</dbReference>
<accession>A0A7I8XPF3</accession>
<protein>
    <recommendedName>
        <fullName evidence="2">Thioredoxin</fullName>
    </recommendedName>
</protein>
<comment type="caution">
    <text evidence="5">The sequence shown here is derived from an EMBL/GenBank/DDBJ whole genome shotgun (WGS) entry which is preliminary data.</text>
</comment>
<evidence type="ECO:0000313" key="6">
    <source>
        <dbReference type="Proteomes" id="UP000659654"/>
    </source>
</evidence>
<dbReference type="SMR" id="A0A7I8XPF3"/>
<reference evidence="5" key="1">
    <citation type="submission" date="2020-09" db="EMBL/GenBank/DDBJ databases">
        <authorList>
            <person name="Kikuchi T."/>
        </authorList>
    </citation>
    <scope>NUCLEOTIDE SEQUENCE</scope>
    <source>
        <strain evidence="5">Ka4C1</strain>
    </source>
</reference>
<dbReference type="SUPFAM" id="SSF52833">
    <property type="entry name" value="Thioredoxin-like"/>
    <property type="match status" value="1"/>
</dbReference>
<dbReference type="Gene3D" id="3.40.30.10">
    <property type="entry name" value="Glutaredoxin"/>
    <property type="match status" value="1"/>
</dbReference>
<dbReference type="InterPro" id="IPR005746">
    <property type="entry name" value="Thioredoxin"/>
</dbReference>